<comment type="caution">
    <text evidence="1">The sequence shown here is derived from an EMBL/GenBank/DDBJ whole genome shotgun (WGS) entry which is preliminary data.</text>
</comment>
<reference evidence="1" key="1">
    <citation type="submission" date="2022-11" db="EMBL/GenBank/DDBJ databases">
        <authorList>
            <person name="Petersen C."/>
        </authorList>
    </citation>
    <scope>NUCLEOTIDE SEQUENCE</scope>
    <source>
        <strain evidence="1">IBT 29864</strain>
    </source>
</reference>
<dbReference type="PANTHER" id="PTHR28159:SF1">
    <property type="entry name" value="TRAFFICKING PROTEIN PARTICLE COMPLEX II-SPECIFIC SUBUNIT 65"/>
    <property type="match status" value="1"/>
</dbReference>
<gene>
    <name evidence="1" type="ORF">N7496_006502</name>
</gene>
<proteinExistence type="predicted"/>
<protein>
    <submittedName>
        <fullName evidence="1">Uncharacterized protein</fullName>
    </submittedName>
</protein>
<dbReference type="GO" id="GO:0005802">
    <property type="term" value="C:trans-Golgi network"/>
    <property type="evidence" value="ECO:0007669"/>
    <property type="project" value="TreeGrafter"/>
</dbReference>
<accession>A0A9W9S314</accession>
<dbReference type="PANTHER" id="PTHR28159">
    <property type="entry name" value="TRAFFICKING PROTEIN PARTICLE COMPLEX II-SPECIFIC SUBUNIT 65"/>
    <property type="match status" value="1"/>
</dbReference>
<dbReference type="Proteomes" id="UP001147782">
    <property type="component" value="Unassembled WGS sequence"/>
</dbReference>
<organism evidence="1 2">
    <name type="scientific">Penicillium cataractarum</name>
    <dbReference type="NCBI Taxonomy" id="2100454"/>
    <lineage>
        <taxon>Eukaryota</taxon>
        <taxon>Fungi</taxon>
        <taxon>Dikarya</taxon>
        <taxon>Ascomycota</taxon>
        <taxon>Pezizomycotina</taxon>
        <taxon>Eurotiomycetes</taxon>
        <taxon>Eurotiomycetidae</taxon>
        <taxon>Eurotiales</taxon>
        <taxon>Aspergillaceae</taxon>
        <taxon>Penicillium</taxon>
    </lineage>
</organism>
<evidence type="ECO:0000313" key="1">
    <source>
        <dbReference type="EMBL" id="KAJ5370410.1"/>
    </source>
</evidence>
<name>A0A9W9S314_9EURO</name>
<dbReference type="OrthoDB" id="5345392at2759"/>
<dbReference type="RefSeq" id="XP_056554844.1">
    <property type="nucleotide sequence ID" value="XM_056699431.1"/>
</dbReference>
<dbReference type="GO" id="GO:0006891">
    <property type="term" value="P:intra-Golgi vesicle-mediated transport"/>
    <property type="evidence" value="ECO:0007669"/>
    <property type="project" value="InterPro"/>
</dbReference>
<reference evidence="1" key="2">
    <citation type="journal article" date="2023" name="IMA Fungus">
        <title>Comparative genomic study of the Penicillium genus elucidates a diverse pangenome and 15 lateral gene transfer events.</title>
        <authorList>
            <person name="Petersen C."/>
            <person name="Sorensen T."/>
            <person name="Nielsen M.R."/>
            <person name="Sondergaard T.E."/>
            <person name="Sorensen J.L."/>
            <person name="Fitzpatrick D.A."/>
            <person name="Frisvad J.C."/>
            <person name="Nielsen K.L."/>
        </authorList>
    </citation>
    <scope>NUCLEOTIDE SEQUENCE</scope>
    <source>
        <strain evidence="1">IBT 29864</strain>
    </source>
</reference>
<dbReference type="AlphaFoldDB" id="A0A9W9S314"/>
<dbReference type="InterPro" id="IPR024662">
    <property type="entry name" value="Trs65"/>
</dbReference>
<keyword evidence="2" id="KW-1185">Reference proteome</keyword>
<dbReference type="GO" id="GO:1990071">
    <property type="term" value="C:TRAPPII protein complex"/>
    <property type="evidence" value="ECO:0007669"/>
    <property type="project" value="InterPro"/>
</dbReference>
<evidence type="ECO:0000313" key="2">
    <source>
        <dbReference type="Proteomes" id="UP001147782"/>
    </source>
</evidence>
<dbReference type="EMBL" id="JAPZBS010000005">
    <property type="protein sequence ID" value="KAJ5370410.1"/>
    <property type="molecule type" value="Genomic_DNA"/>
</dbReference>
<dbReference type="GeneID" id="81438610"/>
<sequence>MPGLEIPGEFLRHAVLDTVVPHAPAIDIEGALTSALEDGADDLPSVLSSIPQRSLLFFDESLPIRVVLRLSDCTDTILKHYLPRLEVRLDVFAVDPAETVAENPTPAREVIFSGIVDTREEPLVIFNEFEGEDGTGNHVYLIWSMETFLSAFTPR</sequence>